<dbReference type="SUPFAM" id="SSF51206">
    <property type="entry name" value="cAMP-binding domain-like"/>
    <property type="match status" value="1"/>
</dbReference>
<comment type="domain">
    <text evidence="13">The KHA domain (rich in hydrophobic and acidic residues) present in the C-terminal part is likely to be important for tetramerization.</text>
</comment>
<evidence type="ECO:0000256" key="1">
    <source>
        <dbReference type="ARBA" id="ARBA00004141"/>
    </source>
</evidence>
<dbReference type="InterPro" id="IPR003938">
    <property type="entry name" value="K_chnl_volt-dep_EAG/ELK/ERG"/>
</dbReference>
<gene>
    <name evidence="16" type="ORF">FH972_013224</name>
</gene>
<feature type="transmembrane region" description="Helical" evidence="13">
    <location>
        <begin position="243"/>
        <end position="264"/>
    </location>
</feature>
<feature type="transmembrane region" description="Helical" evidence="13">
    <location>
        <begin position="276"/>
        <end position="301"/>
    </location>
</feature>
<evidence type="ECO:0000256" key="3">
    <source>
        <dbReference type="ARBA" id="ARBA00022448"/>
    </source>
</evidence>
<evidence type="ECO:0000256" key="12">
    <source>
        <dbReference type="ARBA" id="ARBA00023303"/>
    </source>
</evidence>
<evidence type="ECO:0000259" key="15">
    <source>
        <dbReference type="PROSITE" id="PS51490"/>
    </source>
</evidence>
<evidence type="ECO:0000256" key="4">
    <source>
        <dbReference type="ARBA" id="ARBA00022538"/>
    </source>
</evidence>
<comment type="subcellular location">
    <subcellularLocation>
        <location evidence="1 13">Membrane</location>
        <topology evidence="1 13">Multi-pass membrane protein</topology>
    </subcellularLocation>
</comment>
<sequence>MLSETRPALPLLFRRRSSGEIKNVTSVSSSLLPAFGTVVDEGYSQLRKYVIAPYDRRYRWWQTFLVVLVVYSAWASPFELAFQKVATKSLMPVDLVVDALFAVDIIVTFFVAYLDNSTYLLVDDHKKIALRYVRKLWFPMDVASTLPFQLIYRIFTGKMNRGGLFGFLNMLRLWRLRRVSELFTRLEKDTRFSYFWTRYSKLICVTLFAVHSAGCFYFWLAINHSKPENTWIGTLVEDFEHRSIWLGYTYSMYWSIVTLTTVGYGDLHAVNTGEKVFNMLYMLFNIGLTAYLIGNMTNLIVHSALRTFIMRNAINKTLRYASKNRLPEGLRDQMLAHVQLKFKTAELKQEQVLEDLPKAIRSGIAQHLFCRTVEKAYLFKGISEDLIIQLVSEIRAEYFPPKVDIILQNEIPTDFYIIVSGAVDMVTYKNGTEQFLLKLGSADMAGEIGVIFNIPQPFTVRTRRLSQVIRISHHDFKQMVQRHGEDGKTIINNFIQYLKGLKEEVLEEIPFLTELLGDLTIEHTAPNDEGTQNHEALSYDGDPNVEGTQETSTTVSSTFPIRVIVHGHHPNENAMKDDTMGKLINLPDSIEDLFRLAEKKFGKRGSIILMADGSEVEELNALRENDHLFIF</sequence>
<dbReference type="PANTHER" id="PTHR45743">
    <property type="entry name" value="POTASSIUM CHANNEL AKT1"/>
    <property type="match status" value="1"/>
</dbReference>
<dbReference type="SMART" id="SM00100">
    <property type="entry name" value="cNMP"/>
    <property type="match status" value="1"/>
</dbReference>
<evidence type="ECO:0000259" key="14">
    <source>
        <dbReference type="PROSITE" id="PS50042"/>
    </source>
</evidence>
<keyword evidence="11 13" id="KW-0472">Membrane</keyword>
<comment type="domain">
    <text evidence="13">The segment S4 is probably the voltage-sensor and is characterized by a series of positively charged amino acids. The pore-forming region H5 is enclosed by the transmembrane segments S5 and S6 in the Shaker-type (1P/6TM) and contains the GYGD signature motif which seems to be involved in potassium selectivity.</text>
</comment>
<evidence type="ECO:0000256" key="9">
    <source>
        <dbReference type="ARBA" id="ARBA00022989"/>
    </source>
</evidence>
<comment type="similarity">
    <text evidence="2 13">Belongs to the potassium channel family. Plant (TC 1.A.1.4) subfamily.</text>
</comment>
<dbReference type="Pfam" id="PF11834">
    <property type="entry name" value="KHA"/>
    <property type="match status" value="1"/>
</dbReference>
<dbReference type="Pfam" id="PF00027">
    <property type="entry name" value="cNMP_binding"/>
    <property type="match status" value="1"/>
</dbReference>
<dbReference type="Pfam" id="PF00520">
    <property type="entry name" value="Ion_trans"/>
    <property type="match status" value="1"/>
</dbReference>
<feature type="transmembrane region" description="Helical" evidence="13">
    <location>
        <begin position="58"/>
        <end position="75"/>
    </location>
</feature>
<keyword evidence="6 13" id="KW-0631">Potassium channel</keyword>
<dbReference type="GO" id="GO:0005249">
    <property type="term" value="F:voltage-gated potassium channel activity"/>
    <property type="evidence" value="ECO:0007669"/>
    <property type="project" value="UniProtKB-UniRule"/>
</dbReference>
<evidence type="ECO:0000313" key="17">
    <source>
        <dbReference type="Proteomes" id="UP000327013"/>
    </source>
</evidence>
<dbReference type="InterPro" id="IPR005821">
    <property type="entry name" value="Ion_trans_dom"/>
</dbReference>
<dbReference type="InterPro" id="IPR014710">
    <property type="entry name" value="RmlC-like_jellyroll"/>
</dbReference>
<dbReference type="Gene3D" id="2.60.120.10">
    <property type="entry name" value="Jelly Rolls"/>
    <property type="match status" value="1"/>
</dbReference>
<dbReference type="PRINTS" id="PR01463">
    <property type="entry name" value="EAGCHANLFMLY"/>
</dbReference>
<reference evidence="16 17" key="1">
    <citation type="submission" date="2019-06" db="EMBL/GenBank/DDBJ databases">
        <title>A chromosomal-level reference genome of Carpinus fangiana (Coryloideae, Betulaceae).</title>
        <authorList>
            <person name="Yang X."/>
            <person name="Wang Z."/>
            <person name="Zhang L."/>
            <person name="Hao G."/>
            <person name="Liu J."/>
            <person name="Yang Y."/>
        </authorList>
    </citation>
    <scope>NUCLEOTIDE SEQUENCE [LARGE SCALE GENOMIC DNA]</scope>
    <source>
        <strain evidence="16">Cfa_2016G</strain>
        <tissue evidence="16">Leaf</tissue>
    </source>
</reference>
<keyword evidence="9 13" id="KW-1133">Transmembrane helix</keyword>
<dbReference type="GO" id="GO:0034702">
    <property type="term" value="C:monoatomic ion channel complex"/>
    <property type="evidence" value="ECO:0007669"/>
    <property type="project" value="UniProtKB-KW"/>
</dbReference>
<evidence type="ECO:0000256" key="7">
    <source>
        <dbReference type="ARBA" id="ARBA00022882"/>
    </source>
</evidence>
<dbReference type="PROSITE" id="PS50042">
    <property type="entry name" value="CNMP_BINDING_3"/>
    <property type="match status" value="1"/>
</dbReference>
<dbReference type="CDD" id="cd00038">
    <property type="entry name" value="CAP_ED"/>
    <property type="match status" value="1"/>
</dbReference>
<feature type="transmembrane region" description="Helical" evidence="13">
    <location>
        <begin position="199"/>
        <end position="222"/>
    </location>
</feature>
<dbReference type="Proteomes" id="UP000327013">
    <property type="component" value="Chromosome 5"/>
</dbReference>
<evidence type="ECO:0000313" key="16">
    <source>
        <dbReference type="EMBL" id="KAE8056450.1"/>
    </source>
</evidence>
<evidence type="ECO:0000256" key="11">
    <source>
        <dbReference type="ARBA" id="ARBA00023136"/>
    </source>
</evidence>
<keyword evidence="7 13" id="KW-0851">Voltage-gated channel</keyword>
<dbReference type="PROSITE" id="PS51490">
    <property type="entry name" value="KHA"/>
    <property type="match status" value="1"/>
</dbReference>
<keyword evidence="10 13" id="KW-0406">Ion transport</keyword>
<feature type="transmembrane region" description="Helical" evidence="13">
    <location>
        <begin position="95"/>
        <end position="115"/>
    </location>
</feature>
<evidence type="ECO:0000256" key="10">
    <source>
        <dbReference type="ARBA" id="ARBA00023065"/>
    </source>
</evidence>
<comment type="caution">
    <text evidence="13">Lacks conserved residue(s) required for the propagation of feature annotation.</text>
</comment>
<dbReference type="SUPFAM" id="SSF81324">
    <property type="entry name" value="Voltage-gated potassium channels"/>
    <property type="match status" value="1"/>
</dbReference>
<dbReference type="AlphaFoldDB" id="A0A5N6R615"/>
<dbReference type="PANTHER" id="PTHR45743:SF27">
    <property type="entry name" value="POTASSIUM CHANNEL KAT3"/>
    <property type="match status" value="1"/>
</dbReference>
<evidence type="ECO:0000256" key="2">
    <source>
        <dbReference type="ARBA" id="ARBA00007929"/>
    </source>
</evidence>
<protein>
    <recommendedName>
        <fullName evidence="13">Potassium channel</fullName>
    </recommendedName>
</protein>
<keyword evidence="5 13" id="KW-0812">Transmembrane</keyword>
<keyword evidence="12 13" id="KW-0407">Ion channel</keyword>
<evidence type="ECO:0000256" key="13">
    <source>
        <dbReference type="RuleBase" id="RU369015"/>
    </source>
</evidence>
<dbReference type="EMBL" id="CM017325">
    <property type="protein sequence ID" value="KAE8056449.1"/>
    <property type="molecule type" value="Genomic_DNA"/>
</dbReference>
<dbReference type="InterPro" id="IPR018490">
    <property type="entry name" value="cNMP-bd_dom_sf"/>
</dbReference>
<feature type="domain" description="KHA" evidence="15">
    <location>
        <begin position="562"/>
        <end position="631"/>
    </location>
</feature>
<dbReference type="InterPro" id="IPR000595">
    <property type="entry name" value="cNMP-bd_dom"/>
</dbReference>
<evidence type="ECO:0000256" key="5">
    <source>
        <dbReference type="ARBA" id="ARBA00022692"/>
    </source>
</evidence>
<keyword evidence="8 13" id="KW-0630">Potassium</keyword>
<feature type="domain" description="Cyclic nucleotide-binding" evidence="14">
    <location>
        <begin position="378"/>
        <end position="497"/>
    </location>
</feature>
<accession>A0A5N6R615</accession>
<evidence type="ECO:0000256" key="6">
    <source>
        <dbReference type="ARBA" id="ARBA00022826"/>
    </source>
</evidence>
<keyword evidence="4 13" id="KW-0633">Potassium transport</keyword>
<organism evidence="16 17">
    <name type="scientific">Carpinus fangiana</name>
    <dbReference type="NCBI Taxonomy" id="176857"/>
    <lineage>
        <taxon>Eukaryota</taxon>
        <taxon>Viridiplantae</taxon>
        <taxon>Streptophyta</taxon>
        <taxon>Embryophyta</taxon>
        <taxon>Tracheophyta</taxon>
        <taxon>Spermatophyta</taxon>
        <taxon>Magnoliopsida</taxon>
        <taxon>eudicotyledons</taxon>
        <taxon>Gunneridae</taxon>
        <taxon>Pentapetalae</taxon>
        <taxon>rosids</taxon>
        <taxon>fabids</taxon>
        <taxon>Fagales</taxon>
        <taxon>Betulaceae</taxon>
        <taxon>Carpinus</taxon>
    </lineage>
</organism>
<dbReference type="EMBL" id="CM017325">
    <property type="protein sequence ID" value="KAE8056450.1"/>
    <property type="molecule type" value="Genomic_DNA"/>
</dbReference>
<keyword evidence="3 13" id="KW-0813">Transport</keyword>
<name>A0A5N6R615_9ROSI</name>
<dbReference type="InterPro" id="IPR045319">
    <property type="entry name" value="KAT/AKT"/>
</dbReference>
<dbReference type="FunFam" id="1.10.287.70:FF:000123">
    <property type="entry name" value="Potassium channel KAT3"/>
    <property type="match status" value="1"/>
</dbReference>
<dbReference type="Gene3D" id="1.10.287.70">
    <property type="match status" value="1"/>
</dbReference>
<dbReference type="OrthoDB" id="426293at2759"/>
<proteinExistence type="inferred from homology"/>
<dbReference type="FunFam" id="2.60.120.10:FF:000074">
    <property type="entry name" value="Potassium channel KAT2"/>
    <property type="match status" value="1"/>
</dbReference>
<comment type="subunit">
    <text evidence="13">The potassium channel is composed of a homo- or heterotetrameric complex of pore-forming subunits.</text>
</comment>
<comment type="function">
    <text evidence="13">Potassium channel.</text>
</comment>
<keyword evidence="17" id="KW-1185">Reference proteome</keyword>
<evidence type="ECO:0000256" key="8">
    <source>
        <dbReference type="ARBA" id="ARBA00022958"/>
    </source>
</evidence>
<dbReference type="InterPro" id="IPR021789">
    <property type="entry name" value="KHA_dom"/>
</dbReference>